<dbReference type="Proteomes" id="UP000095743">
    <property type="component" value="Chromosome"/>
</dbReference>
<dbReference type="GO" id="GO:0016887">
    <property type="term" value="F:ATP hydrolysis activity"/>
    <property type="evidence" value="ECO:0007669"/>
    <property type="project" value="InterPro"/>
</dbReference>
<dbReference type="Pfam" id="PF00122">
    <property type="entry name" value="E1-E2_ATPase"/>
    <property type="match status" value="1"/>
</dbReference>
<proteinExistence type="inferred from homology"/>
<dbReference type="InterPro" id="IPR023214">
    <property type="entry name" value="HAD_sf"/>
</dbReference>
<dbReference type="SUPFAM" id="SSF81665">
    <property type="entry name" value="Calcium ATPase, transmembrane domain M"/>
    <property type="match status" value="1"/>
</dbReference>
<evidence type="ECO:0000256" key="1">
    <source>
        <dbReference type="ARBA" id="ARBA00004141"/>
    </source>
</evidence>
<protein>
    <recommendedName>
        <fullName evidence="7">Cd(2+)-exporting ATPase</fullName>
        <ecNumber evidence="7">7.2.2.21</ecNumber>
    </recommendedName>
</protein>
<evidence type="ECO:0000256" key="4">
    <source>
        <dbReference type="ARBA" id="ARBA00022692"/>
    </source>
</evidence>
<evidence type="ECO:0000256" key="8">
    <source>
        <dbReference type="ARBA" id="ARBA00049338"/>
    </source>
</evidence>
<dbReference type="InterPro" id="IPR008250">
    <property type="entry name" value="ATPase_P-typ_transduc_dom_A_sf"/>
</dbReference>
<dbReference type="InterPro" id="IPR023298">
    <property type="entry name" value="ATPase_P-typ_TM_dom_sf"/>
</dbReference>
<dbReference type="AlphaFoldDB" id="A0A1D8GKE3"/>
<dbReference type="RefSeq" id="WP_069979176.1">
    <property type="nucleotide sequence ID" value="NZ_CP017269.1"/>
</dbReference>
<organism evidence="11 12">
    <name type="scientific">Geosporobacter ferrireducens</name>
    <dbReference type="NCBI Taxonomy" id="1424294"/>
    <lineage>
        <taxon>Bacteria</taxon>
        <taxon>Bacillati</taxon>
        <taxon>Bacillota</taxon>
        <taxon>Clostridia</taxon>
        <taxon>Peptostreptococcales</taxon>
        <taxon>Thermotaleaceae</taxon>
        <taxon>Geosporobacter</taxon>
    </lineage>
</organism>
<evidence type="ECO:0000256" key="5">
    <source>
        <dbReference type="ARBA" id="ARBA00022989"/>
    </source>
</evidence>
<feature type="domain" description="P-type ATPase A" evidence="10">
    <location>
        <begin position="221"/>
        <end position="318"/>
    </location>
</feature>
<evidence type="ECO:0000256" key="7">
    <source>
        <dbReference type="ARBA" id="ARBA00039103"/>
    </source>
</evidence>
<dbReference type="EMBL" id="CP017269">
    <property type="protein sequence ID" value="AOT71390.1"/>
    <property type="molecule type" value="Genomic_DNA"/>
</dbReference>
<dbReference type="Pfam" id="PF00702">
    <property type="entry name" value="Hydrolase"/>
    <property type="match status" value="1"/>
</dbReference>
<dbReference type="GO" id="GO:0016020">
    <property type="term" value="C:membrane"/>
    <property type="evidence" value="ECO:0007669"/>
    <property type="project" value="UniProtKB-SubCell"/>
</dbReference>
<dbReference type="PANTHER" id="PTHR48085:SF5">
    <property type="entry name" value="CADMIUM_ZINC-TRANSPORTING ATPASE HMA4-RELATED"/>
    <property type="match status" value="1"/>
</dbReference>
<dbReference type="GO" id="GO:0005524">
    <property type="term" value="F:ATP binding"/>
    <property type="evidence" value="ECO:0007669"/>
    <property type="project" value="InterPro"/>
</dbReference>
<reference evidence="11 12" key="1">
    <citation type="submission" date="2016-09" db="EMBL/GenBank/DDBJ databases">
        <title>Genomic analysis reveals versatility of anaerobic energy metabolism of Geosporobacter ferrireducens IRF9 of phylum Firmicutes.</title>
        <authorList>
            <person name="Kim S.-J."/>
        </authorList>
    </citation>
    <scope>NUCLEOTIDE SEQUENCE [LARGE SCALE GENOMIC DNA]</scope>
    <source>
        <strain evidence="11 12">IRF9</strain>
    </source>
</reference>
<dbReference type="EC" id="7.2.2.21" evidence="7"/>
<dbReference type="STRING" id="1424294.Gferi_18770"/>
<keyword evidence="3" id="KW-0104">Cadmium</keyword>
<evidence type="ECO:0000256" key="2">
    <source>
        <dbReference type="ARBA" id="ARBA00006024"/>
    </source>
</evidence>
<dbReference type="SUPFAM" id="SSF56784">
    <property type="entry name" value="HAD-like"/>
    <property type="match status" value="1"/>
</dbReference>
<keyword evidence="12" id="KW-1185">Reference proteome</keyword>
<dbReference type="Pfam" id="PF19991">
    <property type="entry name" value="HMA_2"/>
    <property type="match status" value="1"/>
</dbReference>
<dbReference type="InterPro" id="IPR036412">
    <property type="entry name" value="HAD-like_sf"/>
</dbReference>
<evidence type="ECO:0000256" key="3">
    <source>
        <dbReference type="ARBA" id="ARBA00022539"/>
    </source>
</evidence>
<dbReference type="PROSITE" id="PS00154">
    <property type="entry name" value="ATPASE_E1_E2"/>
    <property type="match status" value="1"/>
</dbReference>
<dbReference type="KEGG" id="gfe:Gferi_18770"/>
<keyword evidence="5 9" id="KW-1133">Transmembrane helix</keyword>
<feature type="transmembrane region" description="Helical" evidence="9">
    <location>
        <begin position="342"/>
        <end position="367"/>
    </location>
</feature>
<dbReference type="InterPro" id="IPR001757">
    <property type="entry name" value="P_typ_ATPase"/>
</dbReference>
<dbReference type="InterPro" id="IPR059000">
    <property type="entry name" value="ATPase_P-type_domA"/>
</dbReference>
<evidence type="ECO:0000259" key="10">
    <source>
        <dbReference type="Pfam" id="PF00122"/>
    </source>
</evidence>
<dbReference type="SUPFAM" id="SSF81653">
    <property type="entry name" value="Calcium ATPase, transduction domain A"/>
    <property type="match status" value="1"/>
</dbReference>
<accession>A0A1D8GKE3</accession>
<keyword evidence="6 9" id="KW-0472">Membrane</keyword>
<evidence type="ECO:0000313" key="12">
    <source>
        <dbReference type="Proteomes" id="UP000095743"/>
    </source>
</evidence>
<dbReference type="InterPro" id="IPR051014">
    <property type="entry name" value="Cation_Transport_ATPase_IB"/>
</dbReference>
<comment type="catalytic activity">
    <reaction evidence="8">
        <text>Cd(2+)(in) + ATP + H2O = Cd(2+)(out) + ADP + phosphate + H(+)</text>
        <dbReference type="Rhea" id="RHEA:12132"/>
        <dbReference type="ChEBI" id="CHEBI:15377"/>
        <dbReference type="ChEBI" id="CHEBI:15378"/>
        <dbReference type="ChEBI" id="CHEBI:30616"/>
        <dbReference type="ChEBI" id="CHEBI:43474"/>
        <dbReference type="ChEBI" id="CHEBI:48775"/>
        <dbReference type="ChEBI" id="CHEBI:456216"/>
        <dbReference type="EC" id="7.2.2.21"/>
    </reaction>
</comment>
<gene>
    <name evidence="11" type="ORF">Gferi_18770</name>
</gene>
<dbReference type="Gene3D" id="3.40.50.1000">
    <property type="entry name" value="HAD superfamily/HAD-like"/>
    <property type="match status" value="1"/>
</dbReference>
<dbReference type="PANTHER" id="PTHR48085">
    <property type="entry name" value="CADMIUM/ZINC-TRANSPORTING ATPASE HMA2-RELATED"/>
    <property type="match status" value="1"/>
</dbReference>
<comment type="subcellular location">
    <subcellularLocation>
        <location evidence="1">Membrane</location>
        <topology evidence="1">Multi-pass membrane protein</topology>
    </subcellularLocation>
</comment>
<evidence type="ECO:0000256" key="9">
    <source>
        <dbReference type="SAM" id="Phobius"/>
    </source>
</evidence>
<dbReference type="InterPro" id="IPR018303">
    <property type="entry name" value="ATPase_P-typ_P_site"/>
</dbReference>
<sequence>MYYANASGNKFILPGRLRIYIKDLKDNPAYGERIKRLLSEIIGIHSITANHFTGKVLVYFDEKKIDVNTIETQILQAKVLDLHFIGNEEDMLQVITKTGIFKQPEFRRTLIAGTVLTGILIKQFVFGRTSLAENYDIFTAAAATTILTGYPLFKKGIGRYNEKGKVNYELMLSITAFACILLRESTLSLFVVTTAYLSEAIMTYIDKCSKKMFEDLFKNRSEKVHKLIEGESVEIDYDEIQSGDLLQLRSGDFLPVDGDVYAGEGILNQKALNGESLPQIVKIGDKVYAGTIVDQGNLLIKVEKVGQETEYRKILALVDGTWKDQDSLQNVVEQHYHRWMPYVAGMSFISFILTGDIMVLITLLLIACPKPAYHATPIAIRTAFIKAYTEGIFIRNPNAIEWSSKATRVVFDKTGTLTMGNPPAGIQDLLRMESGLSIEALRSQGIHNFEILSGDKREIVEKTASELGIDCYQWGVSPKNKAEIIQAAVDRGDITIMVGDSINDGPALSRAHVGIMLGEKPDLNILSGVDVILFNNNILSVPRFIDLSRCTIKNINQSYNLSLGMNIFGALLVLTNGISPFFASFYKDINSLIVLLNAMRLSRVPVKYLNRQVN</sequence>
<name>A0A1D8GKE3_9FIRM</name>
<comment type="similarity">
    <text evidence="2">Belongs to the cation transport ATPase (P-type) (TC 3.A.3) family. Type IB subfamily.</text>
</comment>
<dbReference type="GO" id="GO:0008551">
    <property type="term" value="F:P-type cadmium transporter activity"/>
    <property type="evidence" value="ECO:0007669"/>
    <property type="project" value="UniProtKB-EC"/>
</dbReference>
<evidence type="ECO:0000313" key="11">
    <source>
        <dbReference type="EMBL" id="AOT71390.1"/>
    </source>
</evidence>
<evidence type="ECO:0000256" key="6">
    <source>
        <dbReference type="ARBA" id="ARBA00023136"/>
    </source>
</evidence>
<keyword evidence="4 9" id="KW-0812">Transmembrane</keyword>
<dbReference type="NCBIfam" id="TIGR01494">
    <property type="entry name" value="ATPase_P-type"/>
    <property type="match status" value="2"/>
</dbReference>
<dbReference type="Gene3D" id="2.70.150.10">
    <property type="entry name" value="Calcium-transporting ATPase, cytoplasmic transduction domain A"/>
    <property type="match status" value="1"/>
</dbReference>